<dbReference type="VEuPathDB" id="VectorBase:SSCA008846"/>
<comment type="caution">
    <text evidence="1">The sequence shown here is derived from an EMBL/GenBank/DDBJ whole genome shotgun (WGS) entry which is preliminary data.</text>
</comment>
<sequence>MRSVAGEPEIERKRIIFESFYCRTVSTDKVRLKQKDKHKIALIGRGRLSTSSSEGDLFDKFY</sequence>
<proteinExistence type="predicted"/>
<organism evidence="1 2">
    <name type="scientific">Sarcoptes scabiei</name>
    <name type="common">Itch mite</name>
    <name type="synonym">Acarus scabiei</name>
    <dbReference type="NCBI Taxonomy" id="52283"/>
    <lineage>
        <taxon>Eukaryota</taxon>
        <taxon>Metazoa</taxon>
        <taxon>Ecdysozoa</taxon>
        <taxon>Arthropoda</taxon>
        <taxon>Chelicerata</taxon>
        <taxon>Arachnida</taxon>
        <taxon>Acari</taxon>
        <taxon>Acariformes</taxon>
        <taxon>Sarcoptiformes</taxon>
        <taxon>Astigmata</taxon>
        <taxon>Psoroptidia</taxon>
        <taxon>Sarcoptoidea</taxon>
        <taxon>Sarcoptidae</taxon>
        <taxon>Sarcoptinae</taxon>
        <taxon>Sarcoptes</taxon>
    </lineage>
</organism>
<accession>A0A132A1J8</accession>
<evidence type="ECO:0000313" key="1">
    <source>
        <dbReference type="EMBL" id="KPM04918.1"/>
    </source>
</evidence>
<protein>
    <submittedName>
        <fullName evidence="1">Uncharacterized protein</fullName>
    </submittedName>
</protein>
<evidence type="ECO:0000313" key="2">
    <source>
        <dbReference type="Proteomes" id="UP000616769"/>
    </source>
</evidence>
<reference evidence="1 2" key="1">
    <citation type="journal article" date="2015" name="Parasit. Vectors">
        <title>Draft genome of the scabies mite.</title>
        <authorList>
            <person name="Rider S.D.Jr."/>
            <person name="Morgan M.S."/>
            <person name="Arlian L.G."/>
        </authorList>
    </citation>
    <scope>NUCLEOTIDE SEQUENCE [LARGE SCALE GENOMIC DNA]</scope>
    <source>
        <strain evidence="1">Arlian Lab</strain>
    </source>
</reference>
<dbReference type="AlphaFoldDB" id="A0A132A1J8"/>
<name>A0A132A1J8_SARSC</name>
<dbReference type="EMBL" id="JXLN01010012">
    <property type="protein sequence ID" value="KPM04918.1"/>
    <property type="molecule type" value="Genomic_DNA"/>
</dbReference>
<gene>
    <name evidence="1" type="ORF">QR98_0033730</name>
</gene>
<dbReference type="Proteomes" id="UP000616769">
    <property type="component" value="Unassembled WGS sequence"/>
</dbReference>